<keyword evidence="12" id="KW-0630">Potassium</keyword>
<dbReference type="GO" id="GO:0004478">
    <property type="term" value="F:methionine adenosyltransferase activity"/>
    <property type="evidence" value="ECO:0007669"/>
    <property type="project" value="UniProtKB-UniRule"/>
</dbReference>
<dbReference type="EC" id="2.5.1.6" evidence="5 13"/>
<dbReference type="InterPro" id="IPR022631">
    <property type="entry name" value="ADOMET_SYNTHASE_CS"/>
</dbReference>
<dbReference type="OrthoDB" id="9801686at2"/>
<evidence type="ECO:0000256" key="2">
    <source>
        <dbReference type="ARBA" id="ARBA00001958"/>
    </source>
</evidence>
<name>A0A1U7NIM8_9FIRM</name>
<reference evidence="18 19" key="1">
    <citation type="submission" date="2016-11" db="EMBL/GenBank/DDBJ databases">
        <title>Description of two novel members of the family Erysipelotrichaceae: Ileibacterium lipovorans gen. nov., sp. nov. and Dubosiella newyorkensis, gen. nov., sp. nov.</title>
        <authorList>
            <person name="Cox L.M."/>
            <person name="Sohn J."/>
            <person name="Tyrrell K.L."/>
            <person name="Citron D.M."/>
            <person name="Lawson P.A."/>
            <person name="Patel N.B."/>
            <person name="Iizumi T."/>
            <person name="Perez-Perez G.I."/>
            <person name="Goldstein E.J."/>
            <person name="Blaser M.J."/>
        </authorList>
    </citation>
    <scope>NUCLEOTIDE SEQUENCE [LARGE SCALE GENOMIC DNA]</scope>
    <source>
        <strain evidence="18 19">NYU-BL-A3</strain>
    </source>
</reference>
<comment type="pathway">
    <text evidence="3">Amino-acid biosynthesis; S-adenosyl-L-methionine biosynthesis; S-adenosyl-L-methionine from L-methionine: step 1/1.</text>
</comment>
<evidence type="ECO:0000256" key="8">
    <source>
        <dbReference type="ARBA" id="ARBA00022723"/>
    </source>
</evidence>
<evidence type="ECO:0000256" key="4">
    <source>
        <dbReference type="ARBA" id="ARBA00009685"/>
    </source>
</evidence>
<evidence type="ECO:0000256" key="14">
    <source>
        <dbReference type="RuleBase" id="RU004462"/>
    </source>
</evidence>
<organism evidence="18 19">
    <name type="scientific">Ileibacterium valens</name>
    <dbReference type="NCBI Taxonomy" id="1862668"/>
    <lineage>
        <taxon>Bacteria</taxon>
        <taxon>Bacillati</taxon>
        <taxon>Bacillota</taxon>
        <taxon>Erysipelotrichia</taxon>
        <taxon>Erysipelotrichales</taxon>
        <taxon>Erysipelotrichaceae</taxon>
        <taxon>Ileibacterium</taxon>
    </lineage>
</organism>
<keyword evidence="6" id="KW-0554">One-carbon metabolism</keyword>
<dbReference type="Proteomes" id="UP000186341">
    <property type="component" value="Unassembled WGS sequence"/>
</dbReference>
<dbReference type="GO" id="GO:0006556">
    <property type="term" value="P:S-adenosylmethionine biosynthetic process"/>
    <property type="evidence" value="ECO:0007669"/>
    <property type="project" value="UniProtKB-UniRule"/>
</dbReference>
<evidence type="ECO:0000256" key="3">
    <source>
        <dbReference type="ARBA" id="ARBA00005224"/>
    </source>
</evidence>
<evidence type="ECO:0000256" key="1">
    <source>
        <dbReference type="ARBA" id="ARBA00001946"/>
    </source>
</evidence>
<feature type="domain" description="S-adenosylmethionine synthetase central" evidence="16">
    <location>
        <begin position="109"/>
        <end position="224"/>
    </location>
</feature>
<dbReference type="PANTHER" id="PTHR11964">
    <property type="entry name" value="S-ADENOSYLMETHIONINE SYNTHETASE"/>
    <property type="match status" value="1"/>
</dbReference>
<comment type="caution">
    <text evidence="18">The sequence shown here is derived from an EMBL/GenBank/DDBJ whole genome shotgun (WGS) entry which is preliminary data.</text>
</comment>
<dbReference type="GeneID" id="82201971"/>
<dbReference type="Pfam" id="PF00438">
    <property type="entry name" value="S-AdoMet_synt_N"/>
    <property type="match status" value="1"/>
</dbReference>
<dbReference type="GO" id="GO:0005524">
    <property type="term" value="F:ATP binding"/>
    <property type="evidence" value="ECO:0007669"/>
    <property type="project" value="UniProtKB-KW"/>
</dbReference>
<evidence type="ECO:0000259" key="17">
    <source>
        <dbReference type="Pfam" id="PF02773"/>
    </source>
</evidence>
<dbReference type="Gene3D" id="3.30.300.10">
    <property type="match status" value="3"/>
</dbReference>
<dbReference type="InterPro" id="IPR022630">
    <property type="entry name" value="S-AdoMet_synt_C"/>
</dbReference>
<evidence type="ECO:0000313" key="19">
    <source>
        <dbReference type="Proteomes" id="UP000186341"/>
    </source>
</evidence>
<evidence type="ECO:0000313" key="18">
    <source>
        <dbReference type="EMBL" id="OLU42321.1"/>
    </source>
</evidence>
<dbReference type="PIRSF" id="PIRSF000497">
    <property type="entry name" value="MAT"/>
    <property type="match status" value="1"/>
</dbReference>
<sequence>MKDYIFTSESVTEGHPDKVCDLIADSILDAALEQDPLSNMAVEATIKDDFILVYGEANTKAVLDYEKIAKDVLKEIGYPEDYKVTVVVNEQSKEIHDAVNKNEDGTLEVAAGDQGIMFGYASNETKELMPAPIYYAHLLSRQLSKVRRSMPDVLKPDGKTQVSVEYRDDKPVRIDTIVVSTQHSKDVDLEEVQKIVREQVIDAVIPAEMLDENTKYFINPSGSFVVGGSFGDSGTTGRKIVCDTYGGMGHIGGGCFSSKDPTKVDRSAAYYARWVAKNLVAAGLADKVEVEVAYAIGRKEPVAIMVDSFNTGKVSDAKLLEIINKNFNFEVGNILDELDLRKPIYRTTTNYGHFGDPKLPWERIIDLEM</sequence>
<accession>A0A1U7NIM8</accession>
<dbReference type="PROSITE" id="PS00377">
    <property type="entry name" value="ADOMET_SYNTHASE_2"/>
    <property type="match status" value="1"/>
</dbReference>
<evidence type="ECO:0000256" key="11">
    <source>
        <dbReference type="ARBA" id="ARBA00022842"/>
    </source>
</evidence>
<dbReference type="RefSeq" id="WP_075817846.1">
    <property type="nucleotide sequence ID" value="NZ_CAOUMU010000049.1"/>
</dbReference>
<dbReference type="SUPFAM" id="SSF55973">
    <property type="entry name" value="S-adenosylmethionine synthetase"/>
    <property type="match status" value="3"/>
</dbReference>
<evidence type="ECO:0000259" key="15">
    <source>
        <dbReference type="Pfam" id="PF00438"/>
    </source>
</evidence>
<dbReference type="FunFam" id="3.30.300.10:FF:000003">
    <property type="entry name" value="S-adenosylmethionine synthase"/>
    <property type="match status" value="1"/>
</dbReference>
<dbReference type="Pfam" id="PF02772">
    <property type="entry name" value="S-AdoMet_synt_M"/>
    <property type="match status" value="1"/>
</dbReference>
<proteinExistence type="inferred from homology"/>
<evidence type="ECO:0000259" key="16">
    <source>
        <dbReference type="Pfam" id="PF02772"/>
    </source>
</evidence>
<dbReference type="AlphaFoldDB" id="A0A1U7NIM8"/>
<dbReference type="GO" id="GO:0046872">
    <property type="term" value="F:metal ion binding"/>
    <property type="evidence" value="ECO:0007669"/>
    <property type="project" value="UniProtKB-KW"/>
</dbReference>
<dbReference type="InterPro" id="IPR022636">
    <property type="entry name" value="S-AdoMet_synthetase_sfam"/>
</dbReference>
<dbReference type="EMBL" id="MPJW01000061">
    <property type="protein sequence ID" value="OLU42321.1"/>
    <property type="molecule type" value="Genomic_DNA"/>
</dbReference>
<evidence type="ECO:0000256" key="6">
    <source>
        <dbReference type="ARBA" id="ARBA00022563"/>
    </source>
</evidence>
<dbReference type="GO" id="GO:0006730">
    <property type="term" value="P:one-carbon metabolic process"/>
    <property type="evidence" value="ECO:0007669"/>
    <property type="project" value="UniProtKB-KW"/>
</dbReference>
<comment type="similarity">
    <text evidence="4 14">Belongs to the AdoMet synthase family.</text>
</comment>
<keyword evidence="8" id="KW-0479">Metal-binding</keyword>
<dbReference type="NCBIfam" id="TIGR01034">
    <property type="entry name" value="metK"/>
    <property type="match status" value="1"/>
</dbReference>
<evidence type="ECO:0000256" key="7">
    <source>
        <dbReference type="ARBA" id="ARBA00022679"/>
    </source>
</evidence>
<dbReference type="InterPro" id="IPR022628">
    <property type="entry name" value="S-AdoMet_synt_N"/>
</dbReference>
<comment type="cofactor">
    <cofactor evidence="2">
        <name>K(+)</name>
        <dbReference type="ChEBI" id="CHEBI:29103"/>
    </cofactor>
</comment>
<feature type="domain" description="S-adenosylmethionine synthetase C-terminal" evidence="17">
    <location>
        <begin position="226"/>
        <end position="363"/>
    </location>
</feature>
<dbReference type="InterPro" id="IPR002133">
    <property type="entry name" value="S-AdoMet_synthetase"/>
</dbReference>
<keyword evidence="9" id="KW-0547">Nucleotide-binding</keyword>
<feature type="domain" description="S-adenosylmethionine synthetase N-terminal" evidence="15">
    <location>
        <begin position="4"/>
        <end position="83"/>
    </location>
</feature>
<keyword evidence="19" id="KW-1185">Reference proteome</keyword>
<gene>
    <name evidence="18" type="ORF">BO222_01805</name>
</gene>
<evidence type="ECO:0000256" key="5">
    <source>
        <dbReference type="ARBA" id="ARBA00012828"/>
    </source>
</evidence>
<keyword evidence="10" id="KW-0067">ATP-binding</keyword>
<dbReference type="UniPathway" id="UPA00315">
    <property type="reaction ID" value="UER00080"/>
</dbReference>
<protein>
    <recommendedName>
        <fullName evidence="5 13">Methionine adenosyltransferase</fullName>
        <ecNumber evidence="5 13">2.5.1.6</ecNumber>
    </recommendedName>
</protein>
<comment type="cofactor">
    <cofactor evidence="1">
        <name>Mg(2+)</name>
        <dbReference type="ChEBI" id="CHEBI:18420"/>
    </cofactor>
</comment>
<keyword evidence="11" id="KW-0460">Magnesium</keyword>
<evidence type="ECO:0000256" key="9">
    <source>
        <dbReference type="ARBA" id="ARBA00022741"/>
    </source>
</evidence>
<evidence type="ECO:0000256" key="10">
    <source>
        <dbReference type="ARBA" id="ARBA00022840"/>
    </source>
</evidence>
<evidence type="ECO:0000256" key="13">
    <source>
        <dbReference type="NCBIfam" id="TIGR01034"/>
    </source>
</evidence>
<dbReference type="InterPro" id="IPR022629">
    <property type="entry name" value="S-AdoMet_synt_central"/>
</dbReference>
<evidence type="ECO:0000256" key="12">
    <source>
        <dbReference type="ARBA" id="ARBA00022958"/>
    </source>
</evidence>
<dbReference type="Pfam" id="PF02773">
    <property type="entry name" value="S-AdoMet_synt_C"/>
    <property type="match status" value="1"/>
</dbReference>
<keyword evidence="7 18" id="KW-0808">Transferase</keyword>
<dbReference type="CDD" id="cd18079">
    <property type="entry name" value="S-AdoMet_synt"/>
    <property type="match status" value="1"/>
</dbReference>